<dbReference type="RefSeq" id="WP_344215058.1">
    <property type="nucleotide sequence ID" value="NZ_BAAAOS010000020.1"/>
</dbReference>
<dbReference type="EMBL" id="BAAAOS010000020">
    <property type="protein sequence ID" value="GAA1578501.1"/>
    <property type="molecule type" value="Genomic_DNA"/>
</dbReference>
<dbReference type="Proteomes" id="UP001500393">
    <property type="component" value="Unassembled WGS sequence"/>
</dbReference>
<name>A0ABP4PH78_9ACTN</name>
<organism evidence="2 3">
    <name type="scientific">Kribbella sancticallisti</name>
    <dbReference type="NCBI Taxonomy" id="460087"/>
    <lineage>
        <taxon>Bacteria</taxon>
        <taxon>Bacillati</taxon>
        <taxon>Actinomycetota</taxon>
        <taxon>Actinomycetes</taxon>
        <taxon>Propionibacteriales</taxon>
        <taxon>Kribbellaceae</taxon>
        <taxon>Kribbella</taxon>
    </lineage>
</organism>
<sequence length="170" mass="18093">MSTQVSNDKATSASNDTTIPFRLEVVVIPIADFDRAKAFYGSRLGWRVDAEADSGTGYRLMQVTPPGSNASVIFGTQVTAAPAGSSDGLLLTVDNVDTARDELVSRGVEVSEAFHDAAGTLGGGFHIGDEGRAAGPDPERRSYATYASFNDPEGNRWILQEITERLPGRV</sequence>
<dbReference type="InterPro" id="IPR004360">
    <property type="entry name" value="Glyas_Fos-R_dOase_dom"/>
</dbReference>
<proteinExistence type="predicted"/>
<dbReference type="PROSITE" id="PS51819">
    <property type="entry name" value="VOC"/>
    <property type="match status" value="1"/>
</dbReference>
<evidence type="ECO:0000313" key="3">
    <source>
        <dbReference type="Proteomes" id="UP001500393"/>
    </source>
</evidence>
<evidence type="ECO:0000313" key="2">
    <source>
        <dbReference type="EMBL" id="GAA1578501.1"/>
    </source>
</evidence>
<dbReference type="InterPro" id="IPR029068">
    <property type="entry name" value="Glyas_Bleomycin-R_OHBP_Dase"/>
</dbReference>
<accession>A0ABP4PH78</accession>
<gene>
    <name evidence="2" type="ORF">GCM10009789_35010</name>
</gene>
<keyword evidence="3" id="KW-1185">Reference proteome</keyword>
<dbReference type="PANTHER" id="PTHR36437:SF2">
    <property type="entry name" value="GLYOXALASE_BLEOMYCIN RESISTANCE PROTEIN_DIOXYGENASE"/>
    <property type="match status" value="1"/>
</dbReference>
<protein>
    <recommendedName>
        <fullName evidence="1">VOC domain-containing protein</fullName>
    </recommendedName>
</protein>
<comment type="caution">
    <text evidence="2">The sequence shown here is derived from an EMBL/GenBank/DDBJ whole genome shotgun (WGS) entry which is preliminary data.</text>
</comment>
<dbReference type="Pfam" id="PF00903">
    <property type="entry name" value="Glyoxalase"/>
    <property type="match status" value="1"/>
</dbReference>
<dbReference type="InterPro" id="IPR037523">
    <property type="entry name" value="VOC_core"/>
</dbReference>
<dbReference type="PANTHER" id="PTHR36437">
    <property type="entry name" value="GLYOXALASE/BLEOMYCIN RESISTANCE PROTEIN/DIOXYGENASE"/>
    <property type="match status" value="1"/>
</dbReference>
<dbReference type="Gene3D" id="3.10.180.10">
    <property type="entry name" value="2,3-Dihydroxybiphenyl 1,2-Dioxygenase, domain 1"/>
    <property type="match status" value="1"/>
</dbReference>
<evidence type="ECO:0000259" key="1">
    <source>
        <dbReference type="PROSITE" id="PS51819"/>
    </source>
</evidence>
<reference evidence="3" key="1">
    <citation type="journal article" date="2019" name="Int. J. Syst. Evol. Microbiol.">
        <title>The Global Catalogue of Microorganisms (GCM) 10K type strain sequencing project: providing services to taxonomists for standard genome sequencing and annotation.</title>
        <authorList>
            <consortium name="The Broad Institute Genomics Platform"/>
            <consortium name="The Broad Institute Genome Sequencing Center for Infectious Disease"/>
            <person name="Wu L."/>
            <person name="Ma J."/>
        </authorList>
    </citation>
    <scope>NUCLEOTIDE SEQUENCE [LARGE SCALE GENOMIC DNA]</scope>
    <source>
        <strain evidence="3">JCM 14969</strain>
    </source>
</reference>
<feature type="domain" description="VOC" evidence="1">
    <location>
        <begin position="22"/>
        <end position="162"/>
    </location>
</feature>
<dbReference type="SUPFAM" id="SSF54593">
    <property type="entry name" value="Glyoxalase/Bleomycin resistance protein/Dihydroxybiphenyl dioxygenase"/>
    <property type="match status" value="1"/>
</dbReference>